<protein>
    <submittedName>
        <fullName evidence="2">Uncharacterized protein</fullName>
    </submittedName>
</protein>
<feature type="region of interest" description="Disordered" evidence="1">
    <location>
        <begin position="1"/>
        <end position="29"/>
    </location>
</feature>
<evidence type="ECO:0000256" key="1">
    <source>
        <dbReference type="SAM" id="MobiDB-lite"/>
    </source>
</evidence>
<dbReference type="AlphaFoldDB" id="A0A382TML0"/>
<organism evidence="2">
    <name type="scientific">marine metagenome</name>
    <dbReference type="NCBI Taxonomy" id="408172"/>
    <lineage>
        <taxon>unclassified sequences</taxon>
        <taxon>metagenomes</taxon>
        <taxon>ecological metagenomes</taxon>
    </lineage>
</organism>
<reference evidence="2" key="1">
    <citation type="submission" date="2018-05" db="EMBL/GenBank/DDBJ databases">
        <authorList>
            <person name="Lanie J.A."/>
            <person name="Ng W.-L."/>
            <person name="Kazmierczak K.M."/>
            <person name="Andrzejewski T.M."/>
            <person name="Davidsen T.M."/>
            <person name="Wayne K.J."/>
            <person name="Tettelin H."/>
            <person name="Glass J.I."/>
            <person name="Rusch D."/>
            <person name="Podicherti R."/>
            <person name="Tsui H.-C.T."/>
            <person name="Winkler M.E."/>
        </authorList>
    </citation>
    <scope>NUCLEOTIDE SEQUENCE</scope>
</reference>
<accession>A0A382TML0</accession>
<evidence type="ECO:0000313" key="2">
    <source>
        <dbReference type="EMBL" id="SVD23012.1"/>
    </source>
</evidence>
<proteinExistence type="predicted"/>
<sequence>VEAEVVKEAAKTTGQPKLRPQTTELPAAE</sequence>
<gene>
    <name evidence="2" type="ORF">METZ01_LOCUS375866</name>
</gene>
<dbReference type="EMBL" id="UINC01137583">
    <property type="protein sequence ID" value="SVD23012.1"/>
    <property type="molecule type" value="Genomic_DNA"/>
</dbReference>
<name>A0A382TML0_9ZZZZ</name>
<feature type="non-terminal residue" evidence="2">
    <location>
        <position position="1"/>
    </location>
</feature>
<feature type="compositionally biased region" description="Polar residues" evidence="1">
    <location>
        <begin position="12"/>
        <end position="29"/>
    </location>
</feature>
<feature type="non-terminal residue" evidence="2">
    <location>
        <position position="29"/>
    </location>
</feature>
<feature type="compositionally biased region" description="Basic and acidic residues" evidence="1">
    <location>
        <begin position="1"/>
        <end position="10"/>
    </location>
</feature>